<evidence type="ECO:0000313" key="3">
    <source>
        <dbReference type="Proteomes" id="UP000318582"/>
    </source>
</evidence>
<dbReference type="EMBL" id="QEAQ01000002">
    <property type="protein sequence ID" value="TPX62545.1"/>
    <property type="molecule type" value="Genomic_DNA"/>
</dbReference>
<proteinExistence type="predicted"/>
<evidence type="ECO:0000313" key="2">
    <source>
        <dbReference type="EMBL" id="TPX62545.1"/>
    </source>
</evidence>
<organism evidence="2 3">
    <name type="scientific">Powellomyces hirtus</name>
    <dbReference type="NCBI Taxonomy" id="109895"/>
    <lineage>
        <taxon>Eukaryota</taxon>
        <taxon>Fungi</taxon>
        <taxon>Fungi incertae sedis</taxon>
        <taxon>Chytridiomycota</taxon>
        <taxon>Chytridiomycota incertae sedis</taxon>
        <taxon>Chytridiomycetes</taxon>
        <taxon>Spizellomycetales</taxon>
        <taxon>Powellomycetaceae</taxon>
        <taxon>Powellomyces</taxon>
    </lineage>
</organism>
<feature type="compositionally biased region" description="Gly residues" evidence="1">
    <location>
        <begin position="530"/>
        <end position="541"/>
    </location>
</feature>
<sequence>MFGLNAFRSAALLVLGLAAYFFFSADKLIFRQRRAPLAQRDVRPVVTGDKIIAPGAGAQFARGGEYTISFICSVPLQYVNVDLYYVQGQTTFYKEIATNAPAPTESKGSVVVNIGKDYDTGPNYIIKVWGPVAGTNGVDQYMVPDSDHFAIVDPNAGVFHHPGAIGTDSMTLVTGRQETLNFTIGTAFDGVKNIRLDVSNSDWKDWYTIDDHIPISGASGIITYSWSVPATLRLSTRYHLRVTRSGTTKVEKSSVNVATVPNSPVLHSSEFTVQNAPAMGHTGMTITVNALLYTGGTGGVSWEFVPGVEMDPIASWNVDLYNAALGHRESMGIRLATNVQNVGTGGSMQFKVPDDLSSGLYFVRVWGYSGTTTAATIDAIDPISGITKEVIVVADKTIYNAYKASVTAPTTWVLESNATFSWTYTSTLPVDGWRIDLYKKSVTYKLFKSIVVNPLPAKTLSYTVHVDDLLQYTQYQLGNDYFLYIWGNVVTSAGVTEQVGAVSNPFTIAKASVADSDETSTSNSGSPGSSAGGKGGKGSSGSSGNMTTDFSAASMIDIHRTFVYVMCAIATVLLVIR</sequence>
<dbReference type="Proteomes" id="UP000318582">
    <property type="component" value="Unassembled WGS sequence"/>
</dbReference>
<evidence type="ECO:0000256" key="1">
    <source>
        <dbReference type="SAM" id="MobiDB-lite"/>
    </source>
</evidence>
<comment type="caution">
    <text evidence="2">The sequence shown here is derived from an EMBL/GenBank/DDBJ whole genome shotgun (WGS) entry which is preliminary data.</text>
</comment>
<accession>A0A507EGM3</accession>
<reference evidence="2 3" key="1">
    <citation type="journal article" date="2019" name="Sci. Rep.">
        <title>Comparative genomics of chytrid fungi reveal insights into the obligate biotrophic and pathogenic lifestyle of Synchytrium endobioticum.</title>
        <authorList>
            <person name="van de Vossenberg B.T.L.H."/>
            <person name="Warris S."/>
            <person name="Nguyen H.D.T."/>
            <person name="van Gent-Pelzer M.P.E."/>
            <person name="Joly D.L."/>
            <person name="van de Geest H.C."/>
            <person name="Bonants P.J.M."/>
            <person name="Smith D.S."/>
            <person name="Levesque C.A."/>
            <person name="van der Lee T.A.J."/>
        </authorList>
    </citation>
    <scope>NUCLEOTIDE SEQUENCE [LARGE SCALE GENOMIC DNA]</scope>
    <source>
        <strain evidence="2 3">CBS 809.83</strain>
    </source>
</reference>
<name>A0A507EGM3_9FUNG</name>
<feature type="region of interest" description="Disordered" evidence="1">
    <location>
        <begin position="516"/>
        <end position="543"/>
    </location>
</feature>
<dbReference type="AlphaFoldDB" id="A0A507EGM3"/>
<protein>
    <submittedName>
        <fullName evidence="2">Uncharacterized protein</fullName>
    </submittedName>
</protein>
<gene>
    <name evidence="2" type="ORF">PhCBS80983_g00291</name>
</gene>
<keyword evidence="3" id="KW-1185">Reference proteome</keyword>